<evidence type="ECO:0000256" key="2">
    <source>
        <dbReference type="ARBA" id="ARBA00022723"/>
    </source>
</evidence>
<dbReference type="EMBL" id="JAAGPU010000002">
    <property type="protein sequence ID" value="NEU03659.1"/>
    <property type="molecule type" value="Genomic_DNA"/>
</dbReference>
<evidence type="ECO:0000313" key="7">
    <source>
        <dbReference type="Proteomes" id="UP000481872"/>
    </source>
</evidence>
<name>A0A6M0GZB3_9CLOT</name>
<dbReference type="SUPFAM" id="SSF47240">
    <property type="entry name" value="Ferritin-like"/>
    <property type="match status" value="1"/>
</dbReference>
<evidence type="ECO:0000256" key="4">
    <source>
        <dbReference type="ARBA" id="ARBA00033738"/>
    </source>
</evidence>
<organism evidence="6 7">
    <name type="scientific">Clostridium senegalense</name>
    <dbReference type="NCBI Taxonomy" id="1465809"/>
    <lineage>
        <taxon>Bacteria</taxon>
        <taxon>Bacillati</taxon>
        <taxon>Bacillota</taxon>
        <taxon>Clostridia</taxon>
        <taxon>Eubacteriales</taxon>
        <taxon>Clostridiaceae</taxon>
        <taxon>Clostridium</taxon>
    </lineage>
</organism>
<keyword evidence="1" id="KW-0409">Iron storage</keyword>
<dbReference type="InterPro" id="IPR009078">
    <property type="entry name" value="Ferritin-like_SF"/>
</dbReference>
<accession>A0A6M0GZB3</accession>
<keyword evidence="5" id="KW-1284">Encapsulin nanocompartment</keyword>
<evidence type="ECO:0000313" key="6">
    <source>
        <dbReference type="EMBL" id="NEU03659.1"/>
    </source>
</evidence>
<proteinExistence type="predicted"/>
<keyword evidence="7" id="KW-1185">Reference proteome</keyword>
<comment type="caution">
    <text evidence="6">The sequence shown here is derived from an EMBL/GenBank/DDBJ whole genome shotgun (WGS) entry which is preliminary data.</text>
</comment>
<dbReference type="CDD" id="cd00657">
    <property type="entry name" value="Ferritin_like"/>
    <property type="match status" value="1"/>
</dbReference>
<dbReference type="GO" id="GO:0006879">
    <property type="term" value="P:intracellular iron ion homeostasis"/>
    <property type="evidence" value="ECO:0007669"/>
    <property type="project" value="UniProtKB-KW"/>
</dbReference>
<evidence type="ECO:0000256" key="3">
    <source>
        <dbReference type="ARBA" id="ARBA00023004"/>
    </source>
</evidence>
<evidence type="ECO:0000256" key="1">
    <source>
        <dbReference type="ARBA" id="ARBA00022434"/>
    </source>
</evidence>
<dbReference type="InterPro" id="IPR054581">
    <property type="entry name" value="EncFtn-like"/>
</dbReference>
<dbReference type="AlphaFoldDB" id="A0A6M0GZB3"/>
<gene>
    <name evidence="6" type="ORF">G3M99_02075</name>
</gene>
<dbReference type="GO" id="GO:0140737">
    <property type="term" value="C:encapsulin nanocompartment"/>
    <property type="evidence" value="ECO:0007669"/>
    <property type="project" value="UniProtKB-SubCell"/>
</dbReference>
<protein>
    <submittedName>
        <fullName evidence="6">Ferritin-like domain-containing protein</fullName>
    </submittedName>
</protein>
<dbReference type="Gene3D" id="6.10.140.1960">
    <property type="match status" value="2"/>
</dbReference>
<sequence>MSYTTKRQPQGKAKCYENILREVLIAELVAIDDYTNTLAYSDIKELNHVIEHILEEEKEHYGMILYLLRKVDREEYEMYKRVLKKDEFNEKPFKIQNGDNKKDKRTILNTIREDIKGEFEAVVLYEDLLDEIPDREGKNILHKIILDEKEHAEELTQVLLKIDKDKYGPISD</sequence>
<evidence type="ECO:0000256" key="5">
    <source>
        <dbReference type="ARBA" id="ARBA00033787"/>
    </source>
</evidence>
<comment type="subcellular location">
    <subcellularLocation>
        <location evidence="4">Encapsulin nanocompartment</location>
    </subcellularLocation>
</comment>
<dbReference type="Proteomes" id="UP000481872">
    <property type="component" value="Unassembled WGS sequence"/>
</dbReference>
<dbReference type="RefSeq" id="WP_199868964.1">
    <property type="nucleotide sequence ID" value="NZ_JAAGPU010000002.1"/>
</dbReference>
<keyword evidence="3" id="KW-0408">Iron</keyword>
<reference evidence="6 7" key="1">
    <citation type="submission" date="2020-02" db="EMBL/GenBank/DDBJ databases">
        <title>Genome assembly of a novel Clostridium senegalense strain.</title>
        <authorList>
            <person name="Gupta T.B."/>
            <person name="Jauregui R."/>
            <person name="Maclean P."/>
            <person name="Nawarathana A."/>
            <person name="Brightwell G."/>
        </authorList>
    </citation>
    <scope>NUCLEOTIDE SEQUENCE [LARGE SCALE GENOMIC DNA]</scope>
    <source>
        <strain evidence="6 7">AGRFS4</strain>
    </source>
</reference>
<dbReference type="GO" id="GO:0046872">
    <property type="term" value="F:metal ion binding"/>
    <property type="evidence" value="ECO:0007669"/>
    <property type="project" value="UniProtKB-KW"/>
</dbReference>
<keyword evidence="2" id="KW-0479">Metal-binding</keyword>
<dbReference type="Pfam" id="PF22277">
    <property type="entry name" value="EncFtn-like"/>
    <property type="match status" value="1"/>
</dbReference>